<comment type="function">
    <text evidence="1">Involved in the TonB-dependent energy-dependent transport of various receptor-bound substrates.</text>
</comment>
<comment type="subunit">
    <text evidence="4">The accessory proteins ExbB and ExbD seem to form a complex with TonB.</text>
</comment>
<evidence type="ECO:0000256" key="3">
    <source>
        <dbReference type="ARBA" id="ARBA00005811"/>
    </source>
</evidence>
<keyword evidence="11 13" id="KW-0472">Membrane</keyword>
<evidence type="ECO:0000256" key="1">
    <source>
        <dbReference type="ARBA" id="ARBA00003540"/>
    </source>
</evidence>
<keyword evidence="5 12" id="KW-0813">Transport</keyword>
<reference evidence="14" key="1">
    <citation type="submission" date="2022-10" db="EMBL/GenBank/DDBJ databases">
        <title>Complete genome sequence of Schlegelella aquatica LMG 23380.</title>
        <authorList>
            <person name="Musilova J."/>
            <person name="Kourilova X."/>
            <person name="Bezdicek M."/>
            <person name="Hermankova K."/>
            <person name="Obruca S."/>
            <person name="Sedlar K."/>
        </authorList>
    </citation>
    <scope>NUCLEOTIDE SEQUENCE</scope>
    <source>
        <strain evidence="14">LMG 23380</strain>
    </source>
</reference>
<keyword evidence="9 12" id="KW-0653">Protein transport</keyword>
<dbReference type="EMBL" id="CP110257">
    <property type="protein sequence ID" value="UZD54912.1"/>
    <property type="molecule type" value="Genomic_DNA"/>
</dbReference>
<dbReference type="PANTHER" id="PTHR30558:SF12">
    <property type="entry name" value="BIOPOLYMER TRANSPORT PROTEIN EXBD"/>
    <property type="match status" value="1"/>
</dbReference>
<dbReference type="Proteomes" id="UP001163266">
    <property type="component" value="Chromosome"/>
</dbReference>
<comment type="subcellular location">
    <subcellularLocation>
        <location evidence="2">Cell inner membrane</location>
        <topology evidence="2">Single-pass type II membrane protein</topology>
    </subcellularLocation>
    <subcellularLocation>
        <location evidence="12">Cell membrane</location>
        <topology evidence="12">Single-pass type II membrane protein</topology>
    </subcellularLocation>
</comment>
<evidence type="ECO:0000256" key="2">
    <source>
        <dbReference type="ARBA" id="ARBA00004249"/>
    </source>
</evidence>
<protein>
    <submittedName>
        <fullName evidence="14">Biopolymer transporter ExbD</fullName>
    </submittedName>
</protein>
<keyword evidence="15" id="KW-1185">Reference proteome</keyword>
<proteinExistence type="inferred from homology"/>
<evidence type="ECO:0000256" key="10">
    <source>
        <dbReference type="ARBA" id="ARBA00022989"/>
    </source>
</evidence>
<evidence type="ECO:0000256" key="9">
    <source>
        <dbReference type="ARBA" id="ARBA00022927"/>
    </source>
</evidence>
<evidence type="ECO:0000256" key="13">
    <source>
        <dbReference type="SAM" id="Phobius"/>
    </source>
</evidence>
<dbReference type="PANTHER" id="PTHR30558">
    <property type="entry name" value="EXBD MEMBRANE COMPONENT OF PMF-DRIVEN MACROMOLECULE IMPORT SYSTEM"/>
    <property type="match status" value="1"/>
</dbReference>
<dbReference type="Gene3D" id="3.30.420.270">
    <property type="match status" value="1"/>
</dbReference>
<gene>
    <name evidence="14" type="ORF">OMP39_14805</name>
</gene>
<keyword evidence="8 12" id="KW-0812">Transmembrane</keyword>
<evidence type="ECO:0000256" key="4">
    <source>
        <dbReference type="ARBA" id="ARBA00011471"/>
    </source>
</evidence>
<evidence type="ECO:0000256" key="6">
    <source>
        <dbReference type="ARBA" id="ARBA00022475"/>
    </source>
</evidence>
<accession>A0ABY6MSD9</accession>
<evidence type="ECO:0000256" key="12">
    <source>
        <dbReference type="RuleBase" id="RU003879"/>
    </source>
</evidence>
<evidence type="ECO:0000256" key="8">
    <source>
        <dbReference type="ARBA" id="ARBA00022692"/>
    </source>
</evidence>
<feature type="transmembrane region" description="Helical" evidence="13">
    <location>
        <begin position="20"/>
        <end position="41"/>
    </location>
</feature>
<evidence type="ECO:0000313" key="15">
    <source>
        <dbReference type="Proteomes" id="UP001163266"/>
    </source>
</evidence>
<organism evidence="14 15">
    <name type="scientific">Caldimonas aquatica</name>
    <dbReference type="NCBI Taxonomy" id="376175"/>
    <lineage>
        <taxon>Bacteria</taxon>
        <taxon>Pseudomonadati</taxon>
        <taxon>Pseudomonadota</taxon>
        <taxon>Betaproteobacteria</taxon>
        <taxon>Burkholderiales</taxon>
        <taxon>Sphaerotilaceae</taxon>
        <taxon>Caldimonas</taxon>
    </lineage>
</organism>
<evidence type="ECO:0000256" key="7">
    <source>
        <dbReference type="ARBA" id="ARBA00022519"/>
    </source>
</evidence>
<keyword evidence="6" id="KW-1003">Cell membrane</keyword>
<dbReference type="InterPro" id="IPR003400">
    <property type="entry name" value="ExbD"/>
</dbReference>
<dbReference type="Pfam" id="PF02472">
    <property type="entry name" value="ExbD"/>
    <property type="match status" value="1"/>
</dbReference>
<evidence type="ECO:0000256" key="5">
    <source>
        <dbReference type="ARBA" id="ARBA00022448"/>
    </source>
</evidence>
<comment type="similarity">
    <text evidence="3 12">Belongs to the ExbD/TolR family.</text>
</comment>
<sequence>MAFASFDNKSSGAPMAEINMVPLIDVMLVLLVIFIVTAPLLTHAVKIDLPKASAEVNQGQPQKIEFAIDAAGQRYWNGERITREEAARRFAAEAAQPNPPELHLRADQNVAYRLVAETLADASKAGLGKIGFVSEPEPR</sequence>
<dbReference type="RefSeq" id="WP_264892585.1">
    <property type="nucleotide sequence ID" value="NZ_CP110257.1"/>
</dbReference>
<keyword evidence="7" id="KW-0997">Cell inner membrane</keyword>
<keyword evidence="10 13" id="KW-1133">Transmembrane helix</keyword>
<evidence type="ECO:0000256" key="11">
    <source>
        <dbReference type="ARBA" id="ARBA00023136"/>
    </source>
</evidence>
<name>A0ABY6MSD9_9BURK</name>
<evidence type="ECO:0000313" key="14">
    <source>
        <dbReference type="EMBL" id="UZD54912.1"/>
    </source>
</evidence>